<protein>
    <submittedName>
        <fullName evidence="2">VOC family protein</fullName>
    </submittedName>
</protein>
<dbReference type="AlphaFoldDB" id="A0A2N0Z2I9"/>
<dbReference type="PANTHER" id="PTHR33990">
    <property type="entry name" value="PROTEIN YJDN-RELATED"/>
    <property type="match status" value="1"/>
</dbReference>
<dbReference type="SUPFAM" id="SSF54593">
    <property type="entry name" value="Glyoxalase/Bleomycin resistance protein/Dihydroxybiphenyl dioxygenase"/>
    <property type="match status" value="1"/>
</dbReference>
<dbReference type="Pfam" id="PF00903">
    <property type="entry name" value="Glyoxalase"/>
    <property type="match status" value="1"/>
</dbReference>
<accession>A0A2N0Z2I9</accession>
<feature type="domain" description="Glyoxalase/fosfomycin resistance/dioxygenase" evidence="1">
    <location>
        <begin position="9"/>
        <end position="126"/>
    </location>
</feature>
<dbReference type="EMBL" id="PISE01000020">
    <property type="protein sequence ID" value="PKG23726.1"/>
    <property type="molecule type" value="Genomic_DNA"/>
</dbReference>
<dbReference type="InterPro" id="IPR029068">
    <property type="entry name" value="Glyas_Bleomycin-R_OHBP_Dase"/>
</dbReference>
<keyword evidence="3" id="KW-1185">Reference proteome</keyword>
<dbReference type="RefSeq" id="WP_101177117.1">
    <property type="nucleotide sequence ID" value="NZ_PISE01000020.1"/>
</dbReference>
<comment type="caution">
    <text evidence="2">The sequence shown here is derived from an EMBL/GenBank/DDBJ whole genome shotgun (WGS) entry which is preliminary data.</text>
</comment>
<sequence>MKRILPHIYLENCKEAIEYYQQTFGGEIKNVQLADGMEMFKGHEGKYIHAELHINESCIIYFADVFGETQKGNNMWLMMDAETEEELNSLYQKIAENGHIKMELQDTFWNSKYAVVVDKYGVTWELNYSK</sequence>
<gene>
    <name evidence="2" type="ORF">CWS01_10320</name>
</gene>
<proteinExistence type="predicted"/>
<dbReference type="CDD" id="cd06588">
    <property type="entry name" value="PhnB_like"/>
    <property type="match status" value="1"/>
</dbReference>
<dbReference type="InterPro" id="IPR004360">
    <property type="entry name" value="Glyas_Fos-R_dOase_dom"/>
</dbReference>
<evidence type="ECO:0000313" key="2">
    <source>
        <dbReference type="EMBL" id="PKG23726.1"/>
    </source>
</evidence>
<dbReference type="InterPro" id="IPR028973">
    <property type="entry name" value="PhnB-like"/>
</dbReference>
<reference evidence="2 3" key="1">
    <citation type="journal article" date="2003" name="Int. J. Syst. Evol. Microbiol.">
        <title>Bacillus nealsonii sp. nov., isolated from a spacecraft-assembly facility, whose spores are gamma-radiation resistant.</title>
        <authorList>
            <person name="Venkateswaran K."/>
            <person name="Kempf M."/>
            <person name="Chen F."/>
            <person name="Satomi M."/>
            <person name="Nicholson W."/>
            <person name="Kern R."/>
        </authorList>
    </citation>
    <scope>NUCLEOTIDE SEQUENCE [LARGE SCALE GENOMIC DNA]</scope>
    <source>
        <strain evidence="2 3">FO-92</strain>
    </source>
</reference>
<dbReference type="Proteomes" id="UP000233375">
    <property type="component" value="Unassembled WGS sequence"/>
</dbReference>
<dbReference type="Gene3D" id="3.10.180.10">
    <property type="entry name" value="2,3-Dihydroxybiphenyl 1,2-Dioxygenase, domain 1"/>
    <property type="match status" value="1"/>
</dbReference>
<dbReference type="PANTHER" id="PTHR33990:SF1">
    <property type="entry name" value="PROTEIN YJDN"/>
    <property type="match status" value="1"/>
</dbReference>
<evidence type="ECO:0000259" key="1">
    <source>
        <dbReference type="Pfam" id="PF00903"/>
    </source>
</evidence>
<organism evidence="2 3">
    <name type="scientific">Niallia nealsonii</name>
    <dbReference type="NCBI Taxonomy" id="115979"/>
    <lineage>
        <taxon>Bacteria</taxon>
        <taxon>Bacillati</taxon>
        <taxon>Bacillota</taxon>
        <taxon>Bacilli</taxon>
        <taxon>Bacillales</taxon>
        <taxon>Bacillaceae</taxon>
        <taxon>Niallia</taxon>
    </lineage>
</organism>
<name>A0A2N0Z2I9_9BACI</name>
<dbReference type="OrthoDB" id="9795306at2"/>
<evidence type="ECO:0000313" key="3">
    <source>
        <dbReference type="Proteomes" id="UP000233375"/>
    </source>
</evidence>